<dbReference type="OrthoDB" id="10257471at2759"/>
<reference evidence="3 4" key="1">
    <citation type="submission" date="2017-06" db="EMBL/GenBank/DDBJ databases">
        <title>A platform for efficient transgenesis in Macrostomum lignano, a flatworm model organism for stem cell research.</title>
        <authorList>
            <person name="Berezikov E."/>
        </authorList>
    </citation>
    <scope>NUCLEOTIDE SEQUENCE [LARGE SCALE GENOMIC DNA]</scope>
    <source>
        <strain evidence="3">DV1</strain>
        <tissue evidence="3">Whole organism</tissue>
    </source>
</reference>
<dbReference type="InterPro" id="IPR036047">
    <property type="entry name" value="F-box-like_dom_sf"/>
</dbReference>
<dbReference type="InterPro" id="IPR006553">
    <property type="entry name" value="Leu-rich_rpt_Cys-con_subtyp"/>
</dbReference>
<keyword evidence="4" id="KW-1185">Reference proteome</keyword>
<dbReference type="SUPFAM" id="SSF81383">
    <property type="entry name" value="F-box domain"/>
    <property type="match status" value="1"/>
</dbReference>
<protein>
    <recommendedName>
        <fullName evidence="2">F-box domain-containing protein</fullName>
    </recommendedName>
</protein>
<comment type="caution">
    <text evidence="3">The sequence shown here is derived from an EMBL/GenBank/DDBJ whole genome shotgun (WGS) entry which is preliminary data.</text>
</comment>
<dbReference type="PANTHER" id="PTHR13318:SF190">
    <property type="entry name" value="PARTNER OF PAIRED, ISOFORM B"/>
    <property type="match status" value="1"/>
</dbReference>
<evidence type="ECO:0000259" key="2">
    <source>
        <dbReference type="PROSITE" id="PS50181"/>
    </source>
</evidence>
<dbReference type="Proteomes" id="UP000215902">
    <property type="component" value="Unassembled WGS sequence"/>
</dbReference>
<dbReference type="PANTHER" id="PTHR13318">
    <property type="entry name" value="PARTNER OF PAIRED, ISOFORM B-RELATED"/>
    <property type="match status" value="1"/>
</dbReference>
<dbReference type="GO" id="GO:0019005">
    <property type="term" value="C:SCF ubiquitin ligase complex"/>
    <property type="evidence" value="ECO:0007669"/>
    <property type="project" value="TreeGrafter"/>
</dbReference>
<evidence type="ECO:0000256" key="1">
    <source>
        <dbReference type="ARBA" id="ARBA00022786"/>
    </source>
</evidence>
<dbReference type="Pfam" id="PF12937">
    <property type="entry name" value="F-box-like"/>
    <property type="match status" value="1"/>
</dbReference>
<dbReference type="STRING" id="282301.A0A267F696"/>
<organism evidence="3 4">
    <name type="scientific">Macrostomum lignano</name>
    <dbReference type="NCBI Taxonomy" id="282301"/>
    <lineage>
        <taxon>Eukaryota</taxon>
        <taxon>Metazoa</taxon>
        <taxon>Spiralia</taxon>
        <taxon>Lophotrochozoa</taxon>
        <taxon>Platyhelminthes</taxon>
        <taxon>Rhabditophora</taxon>
        <taxon>Macrostomorpha</taxon>
        <taxon>Macrostomida</taxon>
        <taxon>Macrostomidae</taxon>
        <taxon>Macrostomum</taxon>
    </lineage>
</organism>
<dbReference type="InterPro" id="IPR001810">
    <property type="entry name" value="F-box_dom"/>
</dbReference>
<dbReference type="SUPFAM" id="SSF52047">
    <property type="entry name" value="RNI-like"/>
    <property type="match status" value="2"/>
</dbReference>
<name>A0A267F696_9PLAT</name>
<dbReference type="SMART" id="SM00256">
    <property type="entry name" value="FBOX"/>
    <property type="match status" value="1"/>
</dbReference>
<dbReference type="Gene3D" id="3.80.10.10">
    <property type="entry name" value="Ribonuclease Inhibitor"/>
    <property type="match status" value="2"/>
</dbReference>
<dbReference type="InterPro" id="IPR032675">
    <property type="entry name" value="LRR_dom_sf"/>
</dbReference>
<proteinExistence type="predicted"/>
<dbReference type="EMBL" id="NIVC01001389">
    <property type="protein sequence ID" value="PAA68542.1"/>
    <property type="molecule type" value="Genomic_DNA"/>
</dbReference>
<sequence>HLQLNEGDCFIEWLPDELLTQILSELDQTSLGRCAQLSRRWQRLATQPRLWRKIRIGCRNPGMTPGLALCLSAQLAGAVLELHADRLAADELVHLLSGSPDLQSLTIDGISGPPGSESPLVTLSRCCRRLRSLRLLRCGGLLSAHSLAQLGAGCPHLAHLALDFSSCASLGGSREEFSTLACGLESLSLAFFSAHAEQTVEHLALTIPVCKRLSRLSIGCSRESVLLQLLLRMPRLADLTVRELRFTDKLAGQLVAAAERSGGFESLDFRSCQQLTERGLVALLSACPSLRRLRLSDCRALGGVGYRLAAARLPPGLEQLRLTGWAWPGLVEADLALPLPRGLRELELLLNQQGSPAGLCGLGLRAGLAGCRELTKLTLDLCHSDLLPALLTQLPRLRCLRLTDCRRLTYQAWGLTASSPDLHELMLLQWSSLTDEAVADLCASPVARGLRRLCLSPCLQLTRASLASIASSCPWLTRLTLNGCRRISQADLQLAQPAFEQRVELIIGREAEAAAQKLQFLSDTELD</sequence>
<dbReference type="GO" id="GO:0031146">
    <property type="term" value="P:SCF-dependent proteasomal ubiquitin-dependent protein catabolic process"/>
    <property type="evidence" value="ECO:0007669"/>
    <property type="project" value="TreeGrafter"/>
</dbReference>
<evidence type="ECO:0000313" key="3">
    <source>
        <dbReference type="EMBL" id="PAA68542.1"/>
    </source>
</evidence>
<gene>
    <name evidence="3" type="ORF">BOX15_Mlig029821g2</name>
</gene>
<dbReference type="AlphaFoldDB" id="A0A267F696"/>
<dbReference type="PROSITE" id="PS50181">
    <property type="entry name" value="FBOX"/>
    <property type="match status" value="1"/>
</dbReference>
<feature type="domain" description="F-box" evidence="2">
    <location>
        <begin position="8"/>
        <end position="54"/>
    </location>
</feature>
<feature type="non-terminal residue" evidence="3">
    <location>
        <position position="1"/>
    </location>
</feature>
<dbReference type="Gene3D" id="1.20.1280.50">
    <property type="match status" value="1"/>
</dbReference>
<accession>A0A267F696</accession>
<evidence type="ECO:0000313" key="4">
    <source>
        <dbReference type="Proteomes" id="UP000215902"/>
    </source>
</evidence>
<keyword evidence="1" id="KW-0833">Ubl conjugation pathway</keyword>
<dbReference type="SMART" id="SM00367">
    <property type="entry name" value="LRR_CC"/>
    <property type="match status" value="6"/>
</dbReference>